<dbReference type="InterPro" id="IPR003347">
    <property type="entry name" value="JmjC_dom"/>
</dbReference>
<evidence type="ECO:0000256" key="3">
    <source>
        <dbReference type="ARBA" id="ARBA00023163"/>
    </source>
</evidence>
<dbReference type="SUPFAM" id="SSF51197">
    <property type="entry name" value="Clavaminate synthase-like"/>
    <property type="match status" value="1"/>
</dbReference>
<feature type="compositionally biased region" description="Basic and acidic residues" evidence="5">
    <location>
        <begin position="997"/>
        <end position="1007"/>
    </location>
</feature>
<dbReference type="Pfam" id="PF10497">
    <property type="entry name" value="zf-4CXXC_R1"/>
    <property type="match status" value="1"/>
</dbReference>
<keyword evidence="3" id="KW-0804">Transcription</keyword>
<dbReference type="PROSITE" id="PS51184">
    <property type="entry name" value="JMJC"/>
    <property type="match status" value="1"/>
</dbReference>
<name>A0A6A6U175_9PEZI</name>
<feature type="compositionally biased region" description="Low complexity" evidence="5">
    <location>
        <begin position="1141"/>
        <end position="1158"/>
    </location>
</feature>
<feature type="compositionally biased region" description="Acidic residues" evidence="5">
    <location>
        <begin position="1008"/>
        <end position="1018"/>
    </location>
</feature>
<accession>A0A6A6U175</accession>
<dbReference type="Proteomes" id="UP000799302">
    <property type="component" value="Unassembled WGS sequence"/>
</dbReference>
<dbReference type="InterPro" id="IPR018866">
    <property type="entry name" value="Znf-4CXXC_R1"/>
</dbReference>
<dbReference type="Gene3D" id="2.60.120.650">
    <property type="entry name" value="Cupin"/>
    <property type="match status" value="1"/>
</dbReference>
<proteinExistence type="predicted"/>
<evidence type="ECO:0000259" key="6">
    <source>
        <dbReference type="PROSITE" id="PS51184"/>
    </source>
</evidence>
<evidence type="ECO:0000313" key="7">
    <source>
        <dbReference type="EMBL" id="KAF2665361.1"/>
    </source>
</evidence>
<keyword evidence="8" id="KW-1185">Reference proteome</keyword>
<gene>
    <name evidence="7" type="ORF">BT63DRAFT_482311</name>
</gene>
<evidence type="ECO:0000256" key="1">
    <source>
        <dbReference type="ARBA" id="ARBA00004123"/>
    </source>
</evidence>
<feature type="domain" description="JmjC" evidence="6">
    <location>
        <begin position="174"/>
        <end position="352"/>
    </location>
</feature>
<dbReference type="EMBL" id="MU004240">
    <property type="protein sequence ID" value="KAF2665361.1"/>
    <property type="molecule type" value="Genomic_DNA"/>
</dbReference>
<organism evidence="7 8">
    <name type="scientific">Microthyrium microscopicum</name>
    <dbReference type="NCBI Taxonomy" id="703497"/>
    <lineage>
        <taxon>Eukaryota</taxon>
        <taxon>Fungi</taxon>
        <taxon>Dikarya</taxon>
        <taxon>Ascomycota</taxon>
        <taxon>Pezizomycotina</taxon>
        <taxon>Dothideomycetes</taxon>
        <taxon>Dothideomycetes incertae sedis</taxon>
        <taxon>Microthyriales</taxon>
        <taxon>Microthyriaceae</taxon>
        <taxon>Microthyrium</taxon>
    </lineage>
</organism>
<feature type="compositionally biased region" description="Acidic residues" evidence="5">
    <location>
        <begin position="1106"/>
        <end position="1127"/>
    </location>
</feature>
<feature type="compositionally biased region" description="Acidic residues" evidence="5">
    <location>
        <begin position="971"/>
        <end position="983"/>
    </location>
</feature>
<feature type="compositionally biased region" description="Polar residues" evidence="5">
    <location>
        <begin position="802"/>
        <end position="818"/>
    </location>
</feature>
<comment type="subcellular location">
    <subcellularLocation>
        <location evidence="1">Nucleus</location>
    </subcellularLocation>
</comment>
<feature type="compositionally biased region" description="Polar residues" evidence="5">
    <location>
        <begin position="1049"/>
        <end position="1062"/>
    </location>
</feature>
<keyword evidence="4" id="KW-0539">Nucleus</keyword>
<evidence type="ECO:0000256" key="2">
    <source>
        <dbReference type="ARBA" id="ARBA00023015"/>
    </source>
</evidence>
<feature type="region of interest" description="Disordered" evidence="5">
    <location>
        <begin position="800"/>
        <end position="866"/>
    </location>
</feature>
<evidence type="ECO:0000313" key="8">
    <source>
        <dbReference type="Proteomes" id="UP000799302"/>
    </source>
</evidence>
<feature type="compositionally biased region" description="Basic residues" evidence="5">
    <location>
        <begin position="956"/>
        <end position="967"/>
    </location>
</feature>
<dbReference type="AlphaFoldDB" id="A0A6A6U175"/>
<evidence type="ECO:0000256" key="4">
    <source>
        <dbReference type="ARBA" id="ARBA00023242"/>
    </source>
</evidence>
<dbReference type="OrthoDB" id="298344at2759"/>
<sequence>MPAQRPRASFEPISTDLDINQLVEETPNFEFCNRLSFTEIERSPEGLERFERMVREVCINKGLPLVIDGFEEKLDAWAFTPKWLIDNHGSKVENARNLTQKDNIAMTIKHYLSHMGKLTEQFFEGPENYKDKSRQRVYLKDIDCPQVWQDKLKDIIPGAVFYFNDSTGLIGGPGALNDPLPHATGPRKGKGIGIAGDLMSSLPLEMRAENLMCYIGHEGTYTPAHREMCATMSHNIMVNTSGDVDENGNPERPGSSIWFMTQSKDRKIVAEWWQSTLGHDIELEDHFAQIAAWQRAPFTTYVVEQKLGDFVLIPPLAPHQVWNRGTRTMKVAWNRTTVETLEFAMHEALPKSRMVCRDEQYKNKAIIYYTLMKYSSLIKQAEDVSQRSESQRDALARSKKYRQVQRDFIRLFELFKEVLLAEMFAPGSKESCELLTFDSNVTCSYCRANIFNRFLTCKHCNDKFGGDDPYDVCMDCYVIGRSCECRSKYKWVEQFKWKHLQDRYEYWREQIIKISGGMTGRTPYQLEEERRLYPKKTTAQVCQEQLRIRPWIDIKKETPPTDDEEDGEEEVTLNNDGTIKKVTKKKTKSYFEKNKSCHVCLSRHPKWTMAMCTMCEKYWCYGSLYRAFDLLPQMVLEDPNWECPHCQRICSAGNCRKDPRQQPYVPNGTSLGHDTKKVADIRSVECLVDFGVSNLNWAANDGSQFERLQAEQETMNQTQPQDHSGDEMDLDGPRIAYSPNAMIDPALAGDVPDTLEPLAPPEQPLISNIHEYPDPSTTTAYPDIDNSGYDLNVTMYHGPGTVDTSTPAPVNGSSNTNKRPAADMDPIKIVQRKRKRKANDEEEVTPNRNKASKQFQQEQHKKQLDQARKEGRYLYVWAKLNNKSLKVSLTVPQAKLEELQSIDQEKQAKEQQRNNVLLRSDIRPPPLVVYKPVPKPSKPKSFKARLEEDEDFGARWRPKAGKQKKKQPQFEEIELENSSEDDFFYERAGGNRSSNRRKSDWLARKNQDEDEDIPEELPQDYKDRAPGTRSSLNGRRSLGQKAPRIRPTGGSNNVDLTNVATSESEDEDDTSAAAENTASKAAEVARLAMEEENRQAKLQALHWAEDGEDDDDAAEQDGTEGDEEDELFAAKTPTPQRRRAGPASASNSPAPTSNSARAGPSKSPAANGESLASRMAGRNIKIVAAKTKKFFSKSGPPGRSQLPG</sequence>
<dbReference type="GO" id="GO:0005634">
    <property type="term" value="C:nucleus"/>
    <property type="evidence" value="ECO:0007669"/>
    <property type="project" value="UniProtKB-SubCell"/>
</dbReference>
<dbReference type="Pfam" id="PF02373">
    <property type="entry name" value="JmjC"/>
    <property type="match status" value="1"/>
</dbReference>
<dbReference type="SMART" id="SM00558">
    <property type="entry name" value="JmjC"/>
    <property type="match status" value="1"/>
</dbReference>
<feature type="compositionally biased region" description="Polar residues" evidence="5">
    <location>
        <begin position="846"/>
        <end position="857"/>
    </location>
</feature>
<evidence type="ECO:0000256" key="5">
    <source>
        <dbReference type="SAM" id="MobiDB-lite"/>
    </source>
</evidence>
<protein>
    <recommendedName>
        <fullName evidence="6">JmjC domain-containing protein</fullName>
    </recommendedName>
</protein>
<keyword evidence="2" id="KW-0805">Transcription regulation</keyword>
<reference evidence="7" key="1">
    <citation type="journal article" date="2020" name="Stud. Mycol.">
        <title>101 Dothideomycetes genomes: a test case for predicting lifestyles and emergence of pathogens.</title>
        <authorList>
            <person name="Haridas S."/>
            <person name="Albert R."/>
            <person name="Binder M."/>
            <person name="Bloem J."/>
            <person name="Labutti K."/>
            <person name="Salamov A."/>
            <person name="Andreopoulos B."/>
            <person name="Baker S."/>
            <person name="Barry K."/>
            <person name="Bills G."/>
            <person name="Bluhm B."/>
            <person name="Cannon C."/>
            <person name="Castanera R."/>
            <person name="Culley D."/>
            <person name="Daum C."/>
            <person name="Ezra D."/>
            <person name="Gonzalez J."/>
            <person name="Henrissat B."/>
            <person name="Kuo A."/>
            <person name="Liang C."/>
            <person name="Lipzen A."/>
            <person name="Lutzoni F."/>
            <person name="Magnuson J."/>
            <person name="Mondo S."/>
            <person name="Nolan M."/>
            <person name="Ohm R."/>
            <person name="Pangilinan J."/>
            <person name="Park H.-J."/>
            <person name="Ramirez L."/>
            <person name="Alfaro M."/>
            <person name="Sun H."/>
            <person name="Tritt A."/>
            <person name="Yoshinaga Y."/>
            <person name="Zwiers L.-H."/>
            <person name="Turgeon B."/>
            <person name="Goodwin S."/>
            <person name="Spatafora J."/>
            <person name="Crous P."/>
            <person name="Grigoriev I."/>
        </authorList>
    </citation>
    <scope>NUCLEOTIDE SEQUENCE</scope>
    <source>
        <strain evidence="7">CBS 115976</strain>
    </source>
</reference>
<feature type="compositionally biased region" description="Low complexity" evidence="5">
    <location>
        <begin position="1071"/>
        <end position="1085"/>
    </location>
</feature>
<feature type="region of interest" description="Disordered" evidence="5">
    <location>
        <begin position="926"/>
        <end position="1173"/>
    </location>
</feature>